<dbReference type="PANTHER" id="PTHR10963">
    <property type="entry name" value="GLYCOSYL HYDROLASE-RELATED"/>
    <property type="match status" value="1"/>
</dbReference>
<name>A0ABN2TSZ9_9MICO</name>
<dbReference type="InterPro" id="IPR013320">
    <property type="entry name" value="ConA-like_dom_sf"/>
</dbReference>
<comment type="similarity">
    <text evidence="1">Belongs to the glycosyl hydrolase 16 family.</text>
</comment>
<dbReference type="PROSITE" id="PS51762">
    <property type="entry name" value="GH16_2"/>
    <property type="match status" value="1"/>
</dbReference>
<keyword evidence="4" id="KW-1185">Reference proteome</keyword>
<dbReference type="InterPro" id="IPR000757">
    <property type="entry name" value="Beta-glucanase-like"/>
</dbReference>
<dbReference type="RefSeq" id="WP_343986528.1">
    <property type="nucleotide sequence ID" value="NZ_BAAANB010000001.1"/>
</dbReference>
<organism evidence="3 4">
    <name type="scientific">Terrabacter terrae</name>
    <dbReference type="NCBI Taxonomy" id="318434"/>
    <lineage>
        <taxon>Bacteria</taxon>
        <taxon>Bacillati</taxon>
        <taxon>Actinomycetota</taxon>
        <taxon>Actinomycetes</taxon>
        <taxon>Micrococcales</taxon>
        <taxon>Intrasporangiaceae</taxon>
        <taxon>Terrabacter</taxon>
    </lineage>
</organism>
<dbReference type="CDD" id="cd08023">
    <property type="entry name" value="GH16_laminarinase_like"/>
    <property type="match status" value="1"/>
</dbReference>
<gene>
    <name evidence="3" type="ORF">GCM10009740_03340</name>
</gene>
<proteinExistence type="inferred from homology"/>
<dbReference type="SUPFAM" id="SSF49899">
    <property type="entry name" value="Concanavalin A-like lectins/glucanases"/>
    <property type="match status" value="1"/>
</dbReference>
<dbReference type="InterPro" id="IPR050546">
    <property type="entry name" value="Glycosyl_Hydrlase_16"/>
</dbReference>
<reference evidence="3 4" key="1">
    <citation type="journal article" date="2019" name="Int. J. Syst. Evol. Microbiol.">
        <title>The Global Catalogue of Microorganisms (GCM) 10K type strain sequencing project: providing services to taxonomists for standard genome sequencing and annotation.</title>
        <authorList>
            <consortium name="The Broad Institute Genomics Platform"/>
            <consortium name="The Broad Institute Genome Sequencing Center for Infectious Disease"/>
            <person name="Wu L."/>
            <person name="Ma J."/>
        </authorList>
    </citation>
    <scope>NUCLEOTIDE SEQUENCE [LARGE SCALE GENOMIC DNA]</scope>
    <source>
        <strain evidence="3 4">JCM 14283</strain>
    </source>
</reference>
<evidence type="ECO:0000313" key="4">
    <source>
        <dbReference type="Proteomes" id="UP001501285"/>
    </source>
</evidence>
<dbReference type="Proteomes" id="UP001501285">
    <property type="component" value="Unassembled WGS sequence"/>
</dbReference>
<protein>
    <recommendedName>
        <fullName evidence="2">GH16 domain-containing protein</fullName>
    </recommendedName>
</protein>
<dbReference type="Gene3D" id="2.60.120.200">
    <property type="match status" value="1"/>
</dbReference>
<accession>A0ABN2TSZ9</accession>
<dbReference type="EMBL" id="BAAANB010000001">
    <property type="protein sequence ID" value="GAA2018752.1"/>
    <property type="molecule type" value="Genomic_DNA"/>
</dbReference>
<feature type="domain" description="GH16" evidence="2">
    <location>
        <begin position="55"/>
        <end position="278"/>
    </location>
</feature>
<evidence type="ECO:0000256" key="1">
    <source>
        <dbReference type="ARBA" id="ARBA00006865"/>
    </source>
</evidence>
<comment type="caution">
    <text evidence="3">The sequence shown here is derived from an EMBL/GenBank/DDBJ whole genome shotgun (WGS) entry which is preliminary data.</text>
</comment>
<evidence type="ECO:0000259" key="2">
    <source>
        <dbReference type="PROSITE" id="PS51762"/>
    </source>
</evidence>
<dbReference type="Pfam" id="PF00722">
    <property type="entry name" value="Glyco_hydro_16"/>
    <property type="match status" value="1"/>
</dbReference>
<dbReference type="PANTHER" id="PTHR10963:SF55">
    <property type="entry name" value="GLYCOSIDE HYDROLASE FAMILY 16 PROTEIN"/>
    <property type="match status" value="1"/>
</dbReference>
<evidence type="ECO:0000313" key="3">
    <source>
        <dbReference type="EMBL" id="GAA2018752.1"/>
    </source>
</evidence>
<sequence length="285" mass="31459">MQTFRSWVKLAATGAVVLGAIVVSLVEMAPKVQSAPGVLAYTSVAQQRWSLVFDDEFAGTTLNQSKWRSGRFSATSGADAPYDRRREGAYFTSSGVQVADGNLNLVLHPSVRRINGVTYTHSSGEVNTNGRFYLQPGMYVEARVKVPRCAGCWPAFWMVPRSQYPPELDVFEFFDTSVPNVSRPRFNFHAADGSETGTTPYGESNVDYRDGYHVYGLYWTGSAAIPYLDGRPYDVGVRATTSLPEYLILNLSMYAHRTPPDGSRMSVDWVRAWKPKVSPSGATGP</sequence>